<keyword evidence="6" id="KW-0067">ATP-binding</keyword>
<evidence type="ECO:0000256" key="3">
    <source>
        <dbReference type="ARBA" id="ARBA00022737"/>
    </source>
</evidence>
<dbReference type="InterPro" id="IPR044974">
    <property type="entry name" value="Disease_R_plants"/>
</dbReference>
<dbReference type="Pfam" id="PF18052">
    <property type="entry name" value="Rx_N"/>
    <property type="match status" value="1"/>
</dbReference>
<dbReference type="PANTHER" id="PTHR23155:SF1193">
    <property type="entry name" value="DISEASE RESISTANCE PROTEIN RPP13-RELATED"/>
    <property type="match status" value="1"/>
</dbReference>
<dbReference type="Proteomes" id="UP000298416">
    <property type="component" value="Unassembled WGS sequence"/>
</dbReference>
<name>A0A8X8XGC4_SALSN</name>
<dbReference type="GO" id="GO:0043531">
    <property type="term" value="F:ADP binding"/>
    <property type="evidence" value="ECO:0007669"/>
    <property type="project" value="InterPro"/>
</dbReference>
<evidence type="ECO:0000259" key="8">
    <source>
        <dbReference type="Pfam" id="PF00931"/>
    </source>
</evidence>
<dbReference type="InterPro" id="IPR036388">
    <property type="entry name" value="WH-like_DNA-bd_sf"/>
</dbReference>
<dbReference type="GO" id="GO:0005524">
    <property type="term" value="F:ATP binding"/>
    <property type="evidence" value="ECO:0007669"/>
    <property type="project" value="UniProtKB-KW"/>
</dbReference>
<evidence type="ECO:0000313" key="12">
    <source>
        <dbReference type="Proteomes" id="UP000298416"/>
    </source>
</evidence>
<dbReference type="FunFam" id="1.10.10.10:FF:000322">
    <property type="entry name" value="Probable disease resistance protein At1g63360"/>
    <property type="match status" value="1"/>
</dbReference>
<gene>
    <name evidence="11" type="ORF">SASPL_129734</name>
</gene>
<dbReference type="PRINTS" id="PR00364">
    <property type="entry name" value="DISEASERSIST"/>
</dbReference>
<evidence type="ECO:0008006" key="13">
    <source>
        <dbReference type="Google" id="ProtNLM"/>
    </source>
</evidence>
<dbReference type="InterPro" id="IPR027417">
    <property type="entry name" value="P-loop_NTPase"/>
</dbReference>
<dbReference type="InterPro" id="IPR041118">
    <property type="entry name" value="Rx_N"/>
</dbReference>
<evidence type="ECO:0000259" key="10">
    <source>
        <dbReference type="Pfam" id="PF23559"/>
    </source>
</evidence>
<dbReference type="InterPro" id="IPR002182">
    <property type="entry name" value="NB-ARC"/>
</dbReference>
<evidence type="ECO:0000256" key="5">
    <source>
        <dbReference type="ARBA" id="ARBA00022821"/>
    </source>
</evidence>
<reference evidence="11" key="1">
    <citation type="submission" date="2018-01" db="EMBL/GenBank/DDBJ databases">
        <authorList>
            <person name="Mao J.F."/>
        </authorList>
    </citation>
    <scope>NUCLEOTIDE SEQUENCE</scope>
    <source>
        <strain evidence="11">Huo1</strain>
        <tissue evidence="11">Leaf</tissue>
    </source>
</reference>
<dbReference type="InterPro" id="IPR032675">
    <property type="entry name" value="LRR_dom_sf"/>
</dbReference>
<dbReference type="Gene3D" id="1.10.10.10">
    <property type="entry name" value="Winged helix-like DNA-binding domain superfamily/Winged helix DNA-binding domain"/>
    <property type="match status" value="1"/>
</dbReference>
<dbReference type="SUPFAM" id="SSF52540">
    <property type="entry name" value="P-loop containing nucleoside triphosphate hydrolases"/>
    <property type="match status" value="1"/>
</dbReference>
<dbReference type="Gene3D" id="3.40.50.300">
    <property type="entry name" value="P-loop containing nucleotide triphosphate hydrolases"/>
    <property type="match status" value="1"/>
</dbReference>
<dbReference type="InterPro" id="IPR058922">
    <property type="entry name" value="WHD_DRP"/>
</dbReference>
<dbReference type="PANTHER" id="PTHR23155">
    <property type="entry name" value="DISEASE RESISTANCE PROTEIN RP"/>
    <property type="match status" value="1"/>
</dbReference>
<dbReference type="Pfam" id="PF00931">
    <property type="entry name" value="NB-ARC"/>
    <property type="match status" value="1"/>
</dbReference>
<evidence type="ECO:0000313" key="11">
    <source>
        <dbReference type="EMBL" id="KAG6411650.1"/>
    </source>
</evidence>
<keyword evidence="5" id="KW-0611">Plant defense</keyword>
<keyword evidence="7" id="KW-0175">Coiled coil</keyword>
<sequence length="723" mass="81732">MEGAAAGLLFDTLKSVVQSYIQQQQEQSRVISDARDHVEQLENDIRFLKEFVEESIKRFETKENLITRDLLRKVRSCIYDAEDAIDSFLVDGFGKPKAKLAEIAKLVESIRNKSPPGKPKYVVGFVDKEKEIKDGLTKCTQHLDAIFVTGMHGVGKTTLVAKVFHDPDIRKNFTIAPIWVHASNSTTKHILVDILRQLDELPQDASQRCAEDLSILVASCLEGRKFLIVMDDVFGNVGCPPELEINGRLIAEQCDGLPKTIEIVAGILGKKDSRKYEMNERPCFLYMGIFPERSKFSVSKLIRMWIAEGFIVGGNVSLSLEETAHDYLKSLIDRNLVIVDDRKPDGSAKTCSMNYLMYEFCKTEAGNERENFLEEVKKSTTDGVFHPSVDQVEKYRRVCIHDDFSRFISKFVSLRGHRSLHVRLRSLISHSEETCPLKKKDVSVIGAAFKLLRVLDAKPMGFTKFPGDLYRLVLLRYVTLSLKAPVLTKDVSKLRSIQTLVVHTTSPSLKIEADILKMTELRHLKTNVSATLPKTDKKFKLFRLPQLSDFPPNKGKLFCLPQLSEFPPNKGKLFCLPKLSEFPPNMIRLTLSATHLGWDQIKILGSLHNLKELKLKDNAFVGDKWEFSKGDTGLPHLQALHIERMNFVQWRASSSHFAELGKLELSRLELSDSKLMALPLELAGIMNLKKLQLSYCTISANASAETIRDTKKMNGTFLDLCIS</sequence>
<keyword evidence="12" id="KW-1185">Reference proteome</keyword>
<comment type="similarity">
    <text evidence="1">Belongs to the disease resistance NB-LRR family.</text>
</comment>
<accession>A0A8X8XGC4</accession>
<feature type="domain" description="Disease resistance N-terminal" evidence="9">
    <location>
        <begin position="14"/>
        <end position="91"/>
    </location>
</feature>
<evidence type="ECO:0000256" key="6">
    <source>
        <dbReference type="ARBA" id="ARBA00022840"/>
    </source>
</evidence>
<keyword evidence="3" id="KW-0677">Repeat</keyword>
<evidence type="ECO:0000256" key="7">
    <source>
        <dbReference type="SAM" id="Coils"/>
    </source>
</evidence>
<dbReference type="Gene3D" id="1.20.5.4130">
    <property type="match status" value="1"/>
</dbReference>
<dbReference type="Gene3D" id="3.80.10.10">
    <property type="entry name" value="Ribonuclease Inhibitor"/>
    <property type="match status" value="1"/>
</dbReference>
<keyword evidence="4" id="KW-0547">Nucleotide-binding</keyword>
<evidence type="ECO:0000256" key="2">
    <source>
        <dbReference type="ARBA" id="ARBA00022614"/>
    </source>
</evidence>
<evidence type="ECO:0000259" key="9">
    <source>
        <dbReference type="Pfam" id="PF18052"/>
    </source>
</evidence>
<organism evidence="11">
    <name type="scientific">Salvia splendens</name>
    <name type="common">Scarlet sage</name>
    <dbReference type="NCBI Taxonomy" id="180675"/>
    <lineage>
        <taxon>Eukaryota</taxon>
        <taxon>Viridiplantae</taxon>
        <taxon>Streptophyta</taxon>
        <taxon>Embryophyta</taxon>
        <taxon>Tracheophyta</taxon>
        <taxon>Spermatophyta</taxon>
        <taxon>Magnoliopsida</taxon>
        <taxon>eudicotyledons</taxon>
        <taxon>Gunneridae</taxon>
        <taxon>Pentapetalae</taxon>
        <taxon>asterids</taxon>
        <taxon>lamiids</taxon>
        <taxon>Lamiales</taxon>
        <taxon>Lamiaceae</taxon>
        <taxon>Nepetoideae</taxon>
        <taxon>Mentheae</taxon>
        <taxon>Salviinae</taxon>
        <taxon>Salvia</taxon>
        <taxon>Salvia subgen. Calosphace</taxon>
        <taxon>core Calosphace</taxon>
    </lineage>
</organism>
<dbReference type="EMBL" id="PNBA02000010">
    <property type="protein sequence ID" value="KAG6411650.1"/>
    <property type="molecule type" value="Genomic_DNA"/>
</dbReference>
<feature type="coiled-coil region" evidence="7">
    <location>
        <begin position="24"/>
        <end position="58"/>
    </location>
</feature>
<dbReference type="GO" id="GO:0098542">
    <property type="term" value="P:defense response to other organism"/>
    <property type="evidence" value="ECO:0007669"/>
    <property type="project" value="TreeGrafter"/>
</dbReference>
<protein>
    <recommendedName>
        <fullName evidence="13">Disease resistance protein RPM1</fullName>
    </recommendedName>
</protein>
<feature type="domain" description="Disease resistance protein winged helix" evidence="10">
    <location>
        <begin position="289"/>
        <end position="360"/>
    </location>
</feature>
<keyword evidence="2" id="KW-0433">Leucine-rich repeat</keyword>
<dbReference type="Pfam" id="PF23559">
    <property type="entry name" value="WHD_DRP"/>
    <property type="match status" value="1"/>
</dbReference>
<dbReference type="SUPFAM" id="SSF52058">
    <property type="entry name" value="L domain-like"/>
    <property type="match status" value="1"/>
</dbReference>
<reference evidence="11" key="2">
    <citation type="submission" date="2020-08" db="EMBL/GenBank/DDBJ databases">
        <title>Plant Genome Project.</title>
        <authorList>
            <person name="Zhang R.-G."/>
        </authorList>
    </citation>
    <scope>NUCLEOTIDE SEQUENCE</scope>
    <source>
        <strain evidence="11">Huo1</strain>
        <tissue evidence="11">Leaf</tissue>
    </source>
</reference>
<comment type="caution">
    <text evidence="11">The sequence shown here is derived from an EMBL/GenBank/DDBJ whole genome shotgun (WGS) entry which is preliminary data.</text>
</comment>
<proteinExistence type="inferred from homology"/>
<evidence type="ECO:0000256" key="4">
    <source>
        <dbReference type="ARBA" id="ARBA00022741"/>
    </source>
</evidence>
<evidence type="ECO:0000256" key="1">
    <source>
        <dbReference type="ARBA" id="ARBA00008894"/>
    </source>
</evidence>
<feature type="domain" description="NB-ARC" evidence="8">
    <location>
        <begin position="130"/>
        <end position="235"/>
    </location>
</feature>
<dbReference type="AlphaFoldDB" id="A0A8X8XGC4"/>